<gene>
    <name evidence="3" type="ORF">ACFQO6_07900</name>
</gene>
<evidence type="ECO:0000313" key="4">
    <source>
        <dbReference type="Proteomes" id="UP001596524"/>
    </source>
</evidence>
<reference evidence="4" key="1">
    <citation type="journal article" date="2019" name="Int. J. Syst. Evol. Microbiol.">
        <title>The Global Catalogue of Microorganisms (GCM) 10K type strain sequencing project: providing services to taxonomists for standard genome sequencing and annotation.</title>
        <authorList>
            <consortium name="The Broad Institute Genomics Platform"/>
            <consortium name="The Broad Institute Genome Sequencing Center for Infectious Disease"/>
            <person name="Wu L."/>
            <person name="Ma J."/>
        </authorList>
    </citation>
    <scope>NUCLEOTIDE SEQUENCE [LARGE SCALE GENOMIC DNA]</scope>
    <source>
        <strain evidence="4">FCH27</strain>
    </source>
</reference>
<keyword evidence="4" id="KW-1185">Reference proteome</keyword>
<comment type="caution">
    <text evidence="3">The sequence shown here is derived from an EMBL/GenBank/DDBJ whole genome shotgun (WGS) entry which is preliminary data.</text>
</comment>
<dbReference type="PROSITE" id="PS51257">
    <property type="entry name" value="PROKAR_LIPOPROTEIN"/>
    <property type="match status" value="1"/>
</dbReference>
<feature type="signal peptide" evidence="2">
    <location>
        <begin position="1"/>
        <end position="21"/>
    </location>
</feature>
<feature type="region of interest" description="Disordered" evidence="1">
    <location>
        <begin position="183"/>
        <end position="222"/>
    </location>
</feature>
<keyword evidence="2" id="KW-0732">Signal</keyword>
<feature type="chain" id="PRO_5046753952" description="DUF4352 domain-containing protein" evidence="2">
    <location>
        <begin position="22"/>
        <end position="222"/>
    </location>
</feature>
<sequence>MRRAILVTTVLVLSASSCSEAEPEEDPTPTSTPSVAAVEATTTAAGTDLELGDSAVLAWQPTSSLTGVLELTVETVAEQRQSVFEGWVRDDVMAAARPYFVTVSLTNAGESDLAGQVVPLYLRDDNGALGAPWTLAGDFTACQSGPLPTPFEPGAETEMCLVYLVPDGARIQDMVFEPTEGYDPIAWTGEVETPDRRTDQDRNAGKDSKAGRGGKGSGKKRG</sequence>
<dbReference type="RefSeq" id="WP_255891952.1">
    <property type="nucleotide sequence ID" value="NZ_JAFMZM010000005.1"/>
</dbReference>
<evidence type="ECO:0000313" key="3">
    <source>
        <dbReference type="EMBL" id="MFC7360193.1"/>
    </source>
</evidence>
<evidence type="ECO:0008006" key="5">
    <source>
        <dbReference type="Google" id="ProtNLM"/>
    </source>
</evidence>
<protein>
    <recommendedName>
        <fullName evidence="5">DUF4352 domain-containing protein</fullName>
    </recommendedName>
</protein>
<feature type="compositionally biased region" description="Basic and acidic residues" evidence="1">
    <location>
        <begin position="193"/>
        <end position="210"/>
    </location>
</feature>
<dbReference type="Proteomes" id="UP001596524">
    <property type="component" value="Unassembled WGS sequence"/>
</dbReference>
<organism evidence="3 4">
    <name type="scientific">Nocardioides astragali</name>
    <dbReference type="NCBI Taxonomy" id="1776736"/>
    <lineage>
        <taxon>Bacteria</taxon>
        <taxon>Bacillati</taxon>
        <taxon>Actinomycetota</taxon>
        <taxon>Actinomycetes</taxon>
        <taxon>Propionibacteriales</taxon>
        <taxon>Nocardioidaceae</taxon>
        <taxon>Nocardioides</taxon>
    </lineage>
</organism>
<dbReference type="EMBL" id="JBHTCH010000006">
    <property type="protein sequence ID" value="MFC7360193.1"/>
    <property type="molecule type" value="Genomic_DNA"/>
</dbReference>
<name>A0ABW2N3D9_9ACTN</name>
<evidence type="ECO:0000256" key="1">
    <source>
        <dbReference type="SAM" id="MobiDB-lite"/>
    </source>
</evidence>
<accession>A0ABW2N3D9</accession>
<proteinExistence type="predicted"/>
<evidence type="ECO:0000256" key="2">
    <source>
        <dbReference type="SAM" id="SignalP"/>
    </source>
</evidence>